<dbReference type="Pfam" id="PF04565">
    <property type="entry name" value="RNA_pol_Rpb2_3"/>
    <property type="match status" value="1"/>
</dbReference>
<comment type="function">
    <text evidence="10">DNA-dependent RNA polymerase catalyzes the transcription of DNA into RNA using the four ribonucleoside triphosphates as substrates.</text>
</comment>
<dbReference type="FunFam" id="2.40.270.10:FF:000011">
    <property type="entry name" value="DNA-directed RNA polymerase subunit beta"/>
    <property type="match status" value="1"/>
</dbReference>
<evidence type="ECO:0000256" key="7">
    <source>
        <dbReference type="ARBA" id="ARBA00023242"/>
    </source>
</evidence>
<dbReference type="InterPro" id="IPR037033">
    <property type="entry name" value="DNA-dir_RNAP_su2_hyb_sf"/>
</dbReference>
<keyword evidence="5 10" id="KW-0548">Nucleotidyltransferase</keyword>
<dbReference type="Gene3D" id="2.40.270.10">
    <property type="entry name" value="DNA-directed RNA polymerase, subunit 2, domain 6"/>
    <property type="match status" value="1"/>
</dbReference>
<evidence type="ECO:0000256" key="1">
    <source>
        <dbReference type="ARBA" id="ARBA00004123"/>
    </source>
</evidence>
<dbReference type="CDD" id="cd00653">
    <property type="entry name" value="RNA_pol_B_RPB2"/>
    <property type="match status" value="1"/>
</dbReference>
<dbReference type="Gene3D" id="2.40.50.150">
    <property type="match status" value="1"/>
</dbReference>
<evidence type="ECO:0000256" key="2">
    <source>
        <dbReference type="ARBA" id="ARBA00006835"/>
    </source>
</evidence>
<comment type="caution">
    <text evidence="18">The sequence shown here is derived from an EMBL/GenBank/DDBJ whole genome shotgun (WGS) entry which is preliminary data.</text>
</comment>
<dbReference type="InterPro" id="IPR009674">
    <property type="entry name" value="Rpa2_dom_4"/>
</dbReference>
<dbReference type="InterPro" id="IPR014724">
    <property type="entry name" value="RNA_pol_RPB2_OB-fold"/>
</dbReference>
<dbReference type="InterPro" id="IPR007642">
    <property type="entry name" value="RNA_pol_Rpb2_2"/>
</dbReference>
<keyword evidence="6 10" id="KW-0804">Transcription</keyword>
<dbReference type="InterPro" id="IPR037034">
    <property type="entry name" value="RNA_pol_Rpb2_2_sf"/>
</dbReference>
<dbReference type="GO" id="GO:0006351">
    <property type="term" value="P:DNA-templated transcription"/>
    <property type="evidence" value="ECO:0007669"/>
    <property type="project" value="InterPro"/>
</dbReference>
<dbReference type="Pfam" id="PF04561">
    <property type="entry name" value="RNA_pol_Rpb2_2"/>
    <property type="match status" value="1"/>
</dbReference>
<dbReference type="Pfam" id="PF04563">
    <property type="entry name" value="RNA_pol_Rpb2_1"/>
    <property type="match status" value="1"/>
</dbReference>
<dbReference type="Pfam" id="PF04560">
    <property type="entry name" value="RNA_pol_Rpb2_7"/>
    <property type="match status" value="1"/>
</dbReference>
<dbReference type="GO" id="GO:0003677">
    <property type="term" value="F:DNA binding"/>
    <property type="evidence" value="ECO:0007669"/>
    <property type="project" value="InterPro"/>
</dbReference>
<evidence type="ECO:0000256" key="4">
    <source>
        <dbReference type="ARBA" id="ARBA00022679"/>
    </source>
</evidence>
<dbReference type="InterPro" id="IPR007120">
    <property type="entry name" value="DNA-dir_RNAP_su2_dom"/>
</dbReference>
<dbReference type="Gene3D" id="3.90.1110.10">
    <property type="entry name" value="RNA polymerase Rpb2, domain 2"/>
    <property type="match status" value="1"/>
</dbReference>
<dbReference type="GO" id="GO:0000428">
    <property type="term" value="C:DNA-directed RNA polymerase complex"/>
    <property type="evidence" value="ECO:0007669"/>
    <property type="project" value="UniProtKB-KW"/>
</dbReference>
<dbReference type="InterPro" id="IPR007645">
    <property type="entry name" value="RNA_pol_Rpb2_3"/>
</dbReference>
<gene>
    <name evidence="18" type="ORF">CLODIP_2_CD16099</name>
</gene>
<dbReference type="Gene3D" id="3.90.1800.10">
    <property type="entry name" value="RNA polymerase alpha subunit dimerisation domain"/>
    <property type="match status" value="1"/>
</dbReference>
<protein>
    <recommendedName>
        <fullName evidence="10">DNA-directed RNA polymerase subunit beta</fullName>
        <ecNumber evidence="10">2.7.7.6</ecNumber>
    </recommendedName>
</protein>
<dbReference type="Proteomes" id="UP000494165">
    <property type="component" value="Unassembled WGS sequence"/>
</dbReference>
<dbReference type="Pfam" id="PF06883">
    <property type="entry name" value="RNA_pol_Rpa2_4"/>
    <property type="match status" value="1"/>
</dbReference>
<comment type="subcellular location">
    <subcellularLocation>
        <location evidence="1">Nucleus</location>
    </subcellularLocation>
</comment>
<dbReference type="InterPro" id="IPR007641">
    <property type="entry name" value="RNA_pol_Rpb2_7"/>
</dbReference>
<dbReference type="InterPro" id="IPR007121">
    <property type="entry name" value="RNA_pol_bsu_CS"/>
</dbReference>
<evidence type="ECO:0000259" key="13">
    <source>
        <dbReference type="Pfam" id="PF04560"/>
    </source>
</evidence>
<keyword evidence="4 10" id="KW-0808">Transferase</keyword>
<dbReference type="Gene3D" id="3.90.1070.20">
    <property type="match status" value="1"/>
</dbReference>
<comment type="catalytic activity">
    <reaction evidence="8">
        <text>RNA(n) + a ribonucleoside 5'-triphosphate = RNA(n+1) + diphosphate</text>
        <dbReference type="Rhea" id="RHEA:21248"/>
        <dbReference type="Rhea" id="RHEA-COMP:14527"/>
        <dbReference type="Rhea" id="RHEA-COMP:17342"/>
        <dbReference type="ChEBI" id="CHEBI:33019"/>
        <dbReference type="ChEBI" id="CHEBI:61557"/>
        <dbReference type="ChEBI" id="CHEBI:140395"/>
        <dbReference type="EC" id="2.7.7.6"/>
    </reaction>
    <physiologicalReaction direction="left-to-right" evidence="8">
        <dbReference type="Rhea" id="RHEA:21249"/>
    </physiologicalReaction>
</comment>
<reference evidence="18 19" key="1">
    <citation type="submission" date="2020-04" db="EMBL/GenBank/DDBJ databases">
        <authorList>
            <person name="Alioto T."/>
            <person name="Alioto T."/>
            <person name="Gomez Garrido J."/>
        </authorList>
    </citation>
    <scope>NUCLEOTIDE SEQUENCE [LARGE SCALE GENOMIC DNA]</scope>
</reference>
<evidence type="ECO:0000313" key="19">
    <source>
        <dbReference type="Proteomes" id="UP000494165"/>
    </source>
</evidence>
<evidence type="ECO:0000256" key="11">
    <source>
        <dbReference type="SAM" id="MobiDB-lite"/>
    </source>
</evidence>
<evidence type="ECO:0000256" key="10">
    <source>
        <dbReference type="RuleBase" id="RU363031"/>
    </source>
</evidence>
<evidence type="ECO:0000259" key="12">
    <source>
        <dbReference type="Pfam" id="PF00562"/>
    </source>
</evidence>
<evidence type="ECO:0000256" key="9">
    <source>
        <dbReference type="RuleBase" id="RU000434"/>
    </source>
</evidence>
<evidence type="ECO:0000256" key="5">
    <source>
        <dbReference type="ARBA" id="ARBA00022695"/>
    </source>
</evidence>
<feature type="domain" description="RNA polymerase beta subunit protrusion" evidence="15">
    <location>
        <begin position="31"/>
        <end position="422"/>
    </location>
</feature>
<dbReference type="AlphaFoldDB" id="A0A8S1D9Y2"/>
<evidence type="ECO:0000259" key="15">
    <source>
        <dbReference type="Pfam" id="PF04563"/>
    </source>
</evidence>
<dbReference type="PANTHER" id="PTHR20856">
    <property type="entry name" value="DNA-DIRECTED RNA POLYMERASE I SUBUNIT 2"/>
    <property type="match status" value="1"/>
</dbReference>
<dbReference type="InterPro" id="IPR015712">
    <property type="entry name" value="DNA-dir_RNA_pol_su2"/>
</dbReference>
<proteinExistence type="inferred from homology"/>
<dbReference type="GO" id="GO:0003899">
    <property type="term" value="F:DNA-directed RNA polymerase activity"/>
    <property type="evidence" value="ECO:0007669"/>
    <property type="project" value="UniProtKB-EC"/>
</dbReference>
<sequence length="1146" mass="129319">MEDHVEPTLRHLTSTTFGPPPEEANPVLEALGTPHVDSFNWMLSEGLGLIVKHLKPQQMELPNGHGRLSFTVTDLNISRPAIYNSVLPIKSTKILPSECRQRGETYKGLLTAKLHCLLDGEPRQSVQLNLGEIPVMLKSQACHLSDMSPRELVKAGEEEDCWGGYFIVKGHERLVRMLISTRRNFPIALKRGTWRNRGHLFSDQGVLMRSVSEDLRSVNNVAHFILDGSCKFMFSHDKTLFFAPVSIIMRATTERTDVEIYSNLLHGVEGDQYYQGYNSNSNYFFLRLLIDLNFYYSCIRTNLREAHSENVHTKEEALAFLGQNFREKLRRLPTWYTDVEIGRFVIEQCICIHVDTYEDKFECVCEMVRKLYAFVQNRIKAESVDTVMMQEALLGGHLYMQVLADKLERWLISLKSNITKRSNIKGSLYEFTTDELDQCIRRCGTFENALSNFLATGNITSNSGLGLMQDKGLTIVAENINRMRYMSHFRAIHRGSFFQEMRTTDARQLLPDAWGFICPVHTPDGTPCGLLNHLSKYCRISTRPEEINELPEILSSLGLDAIERRPVANKHYFVHVDGRVAGVVKREKAAKMVNTLRLLKIAGARLGQGLEICFIEEEEGVRGQYPGLYIFSNAARFVRKVLHIPTRRVELLGSLEQVRLQVAVRPTEVMDSKATHLELSPTAFLSTLANLIPMPDCNQSPRNMYQCQMGKQSMGNPTHTWHLQSETKLYRLLTPSAPLFRTAHYDAVNLDNNAMGFNAIVAVISYTGYDMEDAMIINKSSYERGLGHGTIYKSEFIDCPPNNVFAIDPSNKDLCEFLDSDGLPFVGCHLQEGDPMACTYDSATGAFKVHRHHYKEDVLVDNVRLCGTPQTSLRVPPTSRVCITLRVPRNPTVGDKFASRAGQKGICSRKWPTEDLPFTESGLTPDIVFNPHGFPSRMTIAMMIELMAGKSAAVHGRVHDATPFRFSEEDTAIDYFGKMLVEAGYSYYGTERMYSGVTGQEMQASIFFGVCYYQRLRHMVSDKWQVRSVGAVDPVMRQPVKGRRRGGGVRFGEMERDSIISHGAAFLLQDRLYHCSDRSQTNCCVQCGSILSVCLLPSKEGVPESLQCMVCGPESDIRNVELPHSLRYLAAQLASVNIGLKFGLSR</sequence>
<feature type="region of interest" description="Disordered" evidence="11">
    <location>
        <begin position="1"/>
        <end position="23"/>
    </location>
</feature>
<evidence type="ECO:0000313" key="18">
    <source>
        <dbReference type="EMBL" id="CAB3379484.1"/>
    </source>
</evidence>
<evidence type="ECO:0000256" key="3">
    <source>
        <dbReference type="ARBA" id="ARBA00022478"/>
    </source>
</evidence>
<feature type="domain" description="DNA-directed RNA polymerase subunit 2 hybrid-binding" evidence="12">
    <location>
        <begin position="689"/>
        <end position="1045"/>
    </location>
</feature>
<name>A0A8S1D9Y2_9INSE</name>
<dbReference type="GO" id="GO:0005634">
    <property type="term" value="C:nucleus"/>
    <property type="evidence" value="ECO:0007669"/>
    <property type="project" value="UniProtKB-SubCell"/>
</dbReference>
<evidence type="ECO:0000259" key="16">
    <source>
        <dbReference type="Pfam" id="PF04565"/>
    </source>
</evidence>
<dbReference type="EMBL" id="CADEPI010000187">
    <property type="protein sequence ID" value="CAB3379484.1"/>
    <property type="molecule type" value="Genomic_DNA"/>
</dbReference>
<accession>A0A8S1D9Y2</accession>
<evidence type="ECO:0000256" key="8">
    <source>
        <dbReference type="ARBA" id="ARBA00047768"/>
    </source>
</evidence>
<feature type="domain" description="RNA polymerase Rpb2" evidence="16">
    <location>
        <begin position="476"/>
        <end position="540"/>
    </location>
</feature>
<evidence type="ECO:0000256" key="6">
    <source>
        <dbReference type="ARBA" id="ARBA00023163"/>
    </source>
</evidence>
<comment type="similarity">
    <text evidence="2 9">Belongs to the RNA polymerase beta chain family.</text>
</comment>
<evidence type="ECO:0000259" key="17">
    <source>
        <dbReference type="Pfam" id="PF06883"/>
    </source>
</evidence>
<dbReference type="InterPro" id="IPR007644">
    <property type="entry name" value="RNA_pol_bsu_protrusion"/>
</dbReference>
<feature type="domain" description="RNA polymerase Rpb2" evidence="14">
    <location>
        <begin position="182"/>
        <end position="391"/>
    </location>
</feature>
<keyword evidence="3 10" id="KW-0240">DNA-directed RNA polymerase</keyword>
<keyword evidence="7" id="KW-0539">Nucleus</keyword>
<feature type="domain" description="RNA polymerase Rpb2" evidence="13">
    <location>
        <begin position="1047"/>
        <end position="1142"/>
    </location>
</feature>
<dbReference type="EC" id="2.7.7.6" evidence="10"/>
<organism evidence="18 19">
    <name type="scientific">Cloeon dipterum</name>
    <dbReference type="NCBI Taxonomy" id="197152"/>
    <lineage>
        <taxon>Eukaryota</taxon>
        <taxon>Metazoa</taxon>
        <taxon>Ecdysozoa</taxon>
        <taxon>Arthropoda</taxon>
        <taxon>Hexapoda</taxon>
        <taxon>Insecta</taxon>
        <taxon>Pterygota</taxon>
        <taxon>Palaeoptera</taxon>
        <taxon>Ephemeroptera</taxon>
        <taxon>Pisciforma</taxon>
        <taxon>Baetidae</taxon>
        <taxon>Cloeon</taxon>
    </lineage>
</organism>
<dbReference type="GO" id="GO:0032549">
    <property type="term" value="F:ribonucleoside binding"/>
    <property type="evidence" value="ECO:0007669"/>
    <property type="project" value="InterPro"/>
</dbReference>
<evidence type="ECO:0000259" key="14">
    <source>
        <dbReference type="Pfam" id="PF04561"/>
    </source>
</evidence>
<dbReference type="SUPFAM" id="SSF64484">
    <property type="entry name" value="beta and beta-prime subunits of DNA dependent RNA-polymerase"/>
    <property type="match status" value="1"/>
</dbReference>
<dbReference type="Pfam" id="PF00562">
    <property type="entry name" value="RNA_pol_Rpb2_6"/>
    <property type="match status" value="1"/>
</dbReference>
<dbReference type="PROSITE" id="PS01166">
    <property type="entry name" value="RNA_POL_BETA"/>
    <property type="match status" value="1"/>
</dbReference>
<feature type="domain" description="DNA-directed RNA polymerase I subunit RPA2" evidence="17">
    <location>
        <begin position="582"/>
        <end position="639"/>
    </location>
</feature>
<dbReference type="OrthoDB" id="10248617at2759"/>
<keyword evidence="19" id="KW-1185">Reference proteome</keyword>